<evidence type="ECO:0000256" key="6">
    <source>
        <dbReference type="SAM" id="MobiDB-lite"/>
    </source>
</evidence>
<dbReference type="Proteomes" id="UP000244754">
    <property type="component" value="Chromosome"/>
</dbReference>
<dbReference type="CDD" id="cd07377">
    <property type="entry name" value="WHTH_GntR"/>
    <property type="match status" value="1"/>
</dbReference>
<dbReference type="Pfam" id="PF00155">
    <property type="entry name" value="Aminotran_1_2"/>
    <property type="match status" value="1"/>
</dbReference>
<evidence type="ECO:0000256" key="2">
    <source>
        <dbReference type="ARBA" id="ARBA00022898"/>
    </source>
</evidence>
<keyword evidence="8" id="KW-1185">Reference proteome</keyword>
<dbReference type="AlphaFoldDB" id="A0A2S0WE15"/>
<dbReference type="GO" id="GO:0003677">
    <property type="term" value="F:DNA binding"/>
    <property type="evidence" value="ECO:0007669"/>
    <property type="project" value="UniProtKB-KW"/>
</dbReference>
<dbReference type="RefSeq" id="WP_108404018.1">
    <property type="nucleotide sequence ID" value="NZ_CP026948.1"/>
</dbReference>
<reference evidence="8" key="1">
    <citation type="submission" date="2018-01" db="EMBL/GenBank/DDBJ databases">
        <authorList>
            <person name="Li J."/>
        </authorList>
    </citation>
    <scope>NUCLEOTIDE SEQUENCE [LARGE SCALE GENOMIC DNA]</scope>
    <source>
        <strain evidence="8">2184</strain>
    </source>
</reference>
<dbReference type="GO" id="GO:0003700">
    <property type="term" value="F:DNA-binding transcription factor activity"/>
    <property type="evidence" value="ECO:0007669"/>
    <property type="project" value="InterPro"/>
</dbReference>
<dbReference type="GO" id="GO:0008483">
    <property type="term" value="F:transaminase activity"/>
    <property type="evidence" value="ECO:0007669"/>
    <property type="project" value="UniProtKB-KW"/>
</dbReference>
<dbReference type="EMBL" id="CP026948">
    <property type="protein sequence ID" value="AWB84009.1"/>
    <property type="molecule type" value="Genomic_DNA"/>
</dbReference>
<organism evidence="7 8">
    <name type="scientific">Corynebacterium liangguodongii</name>
    <dbReference type="NCBI Taxonomy" id="2079535"/>
    <lineage>
        <taxon>Bacteria</taxon>
        <taxon>Bacillati</taxon>
        <taxon>Actinomycetota</taxon>
        <taxon>Actinomycetes</taxon>
        <taxon>Mycobacteriales</taxon>
        <taxon>Corynebacteriaceae</taxon>
        <taxon>Corynebacterium</taxon>
    </lineage>
</organism>
<dbReference type="PANTHER" id="PTHR46577">
    <property type="entry name" value="HTH-TYPE TRANSCRIPTIONAL REGULATORY PROTEIN GABR"/>
    <property type="match status" value="1"/>
</dbReference>
<protein>
    <submittedName>
        <fullName evidence="7">PLP-dependent aminotransferase family protein</fullName>
    </submittedName>
</protein>
<keyword evidence="3" id="KW-0805">Transcription regulation</keyword>
<feature type="compositionally biased region" description="Polar residues" evidence="6">
    <location>
        <begin position="94"/>
        <end position="105"/>
    </location>
</feature>
<dbReference type="PANTHER" id="PTHR46577:SF1">
    <property type="entry name" value="HTH-TYPE TRANSCRIPTIONAL REGULATORY PROTEIN GABR"/>
    <property type="match status" value="1"/>
</dbReference>
<dbReference type="SMART" id="SM00345">
    <property type="entry name" value="HTH_GNTR"/>
    <property type="match status" value="1"/>
</dbReference>
<dbReference type="PRINTS" id="PR00035">
    <property type="entry name" value="HTHGNTR"/>
</dbReference>
<dbReference type="KEGG" id="clia:C3E79_05555"/>
<name>A0A2S0WE15_9CORY</name>
<sequence length="451" mass="47683">MFTVDRSLPTSLPNQIATGMRTLFGSGKLAAGDKVPSTRELARQLGVSRGSVVAAYDQLVAEGFLLTAQGAPTVVHPCLPRRAAVAPHSPAPTRPSQQRTISLRPSSGHAGTIGTAAWRRAWREAADAPARDLDKSGEPRLRGAIAEHLRLARGLTVDPGTVLVTGGSRDGLLLILMSLGRSLRVGVEDPGHPGLHTIIPLAGHTPVTCRNDARGVVVEALPDDLDALLVTPSHLYPLGGAMPAPRRAELLEWAASRGVVVIEDDFNSELRYRISPQPPLATLSTDATVITLGTFTTLLSKQFSAGYVVAGAAAVGALRRTREMLGMPVSPVTQHAIANLLEGGHVRRTTRAVHKRLAERKDIVSAQVVPALRRNGATEIEREEVLGVDLLVRFGDGAAQEQFKNRLTAGGVECGHVDAGSPEGILISFGHLSQRDFDAAVGAIRKISGEG</sequence>
<proteinExistence type="inferred from homology"/>
<keyword evidence="4" id="KW-0238">DNA-binding</keyword>
<dbReference type="OrthoDB" id="199743at2"/>
<dbReference type="GO" id="GO:0030170">
    <property type="term" value="F:pyridoxal phosphate binding"/>
    <property type="evidence" value="ECO:0007669"/>
    <property type="project" value="InterPro"/>
</dbReference>
<evidence type="ECO:0000256" key="1">
    <source>
        <dbReference type="ARBA" id="ARBA00005384"/>
    </source>
</evidence>
<dbReference type="Gene3D" id="1.10.10.10">
    <property type="entry name" value="Winged helix-like DNA-binding domain superfamily/Winged helix DNA-binding domain"/>
    <property type="match status" value="1"/>
</dbReference>
<dbReference type="SUPFAM" id="SSF53383">
    <property type="entry name" value="PLP-dependent transferases"/>
    <property type="match status" value="1"/>
</dbReference>
<evidence type="ECO:0000256" key="5">
    <source>
        <dbReference type="ARBA" id="ARBA00023163"/>
    </source>
</evidence>
<keyword evidence="5" id="KW-0804">Transcription</keyword>
<evidence type="ECO:0000313" key="8">
    <source>
        <dbReference type="Proteomes" id="UP000244754"/>
    </source>
</evidence>
<dbReference type="InterPro" id="IPR015421">
    <property type="entry name" value="PyrdxlP-dep_Trfase_major"/>
</dbReference>
<keyword evidence="7" id="KW-0808">Transferase</keyword>
<keyword evidence="2" id="KW-0663">Pyridoxal phosphate</keyword>
<dbReference type="InterPro" id="IPR051446">
    <property type="entry name" value="HTH_trans_reg/aminotransferase"/>
</dbReference>
<dbReference type="PROSITE" id="PS50949">
    <property type="entry name" value="HTH_GNTR"/>
    <property type="match status" value="1"/>
</dbReference>
<keyword evidence="7" id="KW-0032">Aminotransferase</keyword>
<dbReference type="Gene3D" id="3.40.640.10">
    <property type="entry name" value="Type I PLP-dependent aspartate aminotransferase-like (Major domain)"/>
    <property type="match status" value="1"/>
</dbReference>
<feature type="region of interest" description="Disordered" evidence="6">
    <location>
        <begin position="84"/>
        <end position="109"/>
    </location>
</feature>
<dbReference type="CDD" id="cd00609">
    <property type="entry name" value="AAT_like"/>
    <property type="match status" value="1"/>
</dbReference>
<dbReference type="InterPro" id="IPR036388">
    <property type="entry name" value="WH-like_DNA-bd_sf"/>
</dbReference>
<comment type="similarity">
    <text evidence="1">In the C-terminal section; belongs to the class-I pyridoxal-phosphate-dependent aminotransferase family.</text>
</comment>
<dbReference type="Pfam" id="PF00392">
    <property type="entry name" value="GntR"/>
    <property type="match status" value="1"/>
</dbReference>
<evidence type="ECO:0000313" key="7">
    <source>
        <dbReference type="EMBL" id="AWB84009.1"/>
    </source>
</evidence>
<dbReference type="SUPFAM" id="SSF46785">
    <property type="entry name" value="Winged helix' DNA-binding domain"/>
    <property type="match status" value="1"/>
</dbReference>
<evidence type="ECO:0000256" key="4">
    <source>
        <dbReference type="ARBA" id="ARBA00023125"/>
    </source>
</evidence>
<dbReference type="InterPro" id="IPR000524">
    <property type="entry name" value="Tscrpt_reg_HTH_GntR"/>
</dbReference>
<dbReference type="InterPro" id="IPR036390">
    <property type="entry name" value="WH_DNA-bd_sf"/>
</dbReference>
<gene>
    <name evidence="7" type="ORF">C3E79_05555</name>
</gene>
<dbReference type="InterPro" id="IPR015424">
    <property type="entry name" value="PyrdxlP-dep_Trfase"/>
</dbReference>
<dbReference type="InterPro" id="IPR004839">
    <property type="entry name" value="Aminotransferase_I/II_large"/>
</dbReference>
<accession>A0A2S0WE15</accession>
<evidence type="ECO:0000256" key="3">
    <source>
        <dbReference type="ARBA" id="ARBA00023015"/>
    </source>
</evidence>